<feature type="transmembrane region" description="Helical" evidence="1">
    <location>
        <begin position="58"/>
        <end position="76"/>
    </location>
</feature>
<reference evidence="2 3" key="1">
    <citation type="submission" date="2020-12" db="EMBL/GenBank/DDBJ databases">
        <title>Oil enriched cultivation method for isolating marine PHA-producing bacteria.</title>
        <authorList>
            <person name="Zheng W."/>
            <person name="Yu S."/>
            <person name="Huang Y."/>
        </authorList>
    </citation>
    <scope>NUCLEOTIDE SEQUENCE [LARGE SCALE GENOMIC DNA]</scope>
    <source>
        <strain evidence="2 3">SY-2-6</strain>
    </source>
</reference>
<protein>
    <recommendedName>
        <fullName evidence="4">DUF3953 domain-containing protein</fullName>
    </recommendedName>
</protein>
<evidence type="ECO:0000313" key="3">
    <source>
        <dbReference type="Proteomes" id="UP000663970"/>
    </source>
</evidence>
<accession>A0ABS3DRZ3</accession>
<feature type="transmembrane region" description="Helical" evidence="1">
    <location>
        <begin position="29"/>
        <end position="46"/>
    </location>
</feature>
<sequence length="77" mass="8529">MLKKIRIFLSVIIVFMSGYGLWSGTSGDLLSFTLAGLAVLMVILGVEEQRETTKRRASLYYAVSVFCLFTSIAGFIQ</sequence>
<evidence type="ECO:0000256" key="1">
    <source>
        <dbReference type="SAM" id="Phobius"/>
    </source>
</evidence>
<keyword evidence="1" id="KW-1133">Transmembrane helix</keyword>
<evidence type="ECO:0008006" key="4">
    <source>
        <dbReference type="Google" id="ProtNLM"/>
    </source>
</evidence>
<keyword evidence="1" id="KW-0472">Membrane</keyword>
<proteinExistence type="predicted"/>
<dbReference type="Proteomes" id="UP000663970">
    <property type="component" value="Unassembled WGS sequence"/>
</dbReference>
<evidence type="ECO:0000313" key="2">
    <source>
        <dbReference type="EMBL" id="MBN8234102.1"/>
    </source>
</evidence>
<comment type="caution">
    <text evidence="2">The sequence shown here is derived from an EMBL/GenBank/DDBJ whole genome shotgun (WGS) entry which is preliminary data.</text>
</comment>
<name>A0ABS3DRZ3_9BACI</name>
<gene>
    <name evidence="2" type="ORF">JF544_02540</name>
</gene>
<organism evidence="2 3">
    <name type="scientific">Halobacillus kuroshimensis</name>
    <dbReference type="NCBI Taxonomy" id="302481"/>
    <lineage>
        <taxon>Bacteria</taxon>
        <taxon>Bacillati</taxon>
        <taxon>Bacillota</taxon>
        <taxon>Bacilli</taxon>
        <taxon>Bacillales</taxon>
        <taxon>Bacillaceae</taxon>
        <taxon>Halobacillus</taxon>
    </lineage>
</organism>
<keyword evidence="1" id="KW-0812">Transmembrane</keyword>
<dbReference type="EMBL" id="JAEKJY010000001">
    <property type="protein sequence ID" value="MBN8234102.1"/>
    <property type="molecule type" value="Genomic_DNA"/>
</dbReference>
<feature type="transmembrane region" description="Helical" evidence="1">
    <location>
        <begin position="7"/>
        <end position="23"/>
    </location>
</feature>
<keyword evidence="3" id="KW-1185">Reference proteome</keyword>
<dbReference type="RefSeq" id="WP_206932243.1">
    <property type="nucleotide sequence ID" value="NZ_JAEKJY010000001.1"/>
</dbReference>